<proteinExistence type="predicted"/>
<gene>
    <name evidence="5" type="primary">LOC116224552</name>
</gene>
<dbReference type="Proteomes" id="UP000515152">
    <property type="component" value="Chromosome 18"/>
</dbReference>
<name>A0A6P8GY70_CLUHA</name>
<evidence type="ECO:0000256" key="2">
    <source>
        <dbReference type="SAM" id="Phobius"/>
    </source>
</evidence>
<reference evidence="5" key="1">
    <citation type="submission" date="2025-08" db="UniProtKB">
        <authorList>
            <consortium name="RefSeq"/>
        </authorList>
    </citation>
    <scope>IDENTIFICATION</scope>
</reference>
<feature type="domain" description="B30.2/SPRY" evidence="3">
    <location>
        <begin position="239"/>
        <end position="436"/>
    </location>
</feature>
<evidence type="ECO:0000313" key="4">
    <source>
        <dbReference type="Proteomes" id="UP000515152"/>
    </source>
</evidence>
<dbReference type="InterPro" id="IPR013320">
    <property type="entry name" value="ConA-like_dom_sf"/>
</dbReference>
<dbReference type="InterPro" id="IPR003877">
    <property type="entry name" value="SPRY_dom"/>
</dbReference>
<feature type="compositionally biased region" description="Basic and acidic residues" evidence="1">
    <location>
        <begin position="123"/>
        <end position="138"/>
    </location>
</feature>
<evidence type="ECO:0000259" key="3">
    <source>
        <dbReference type="PROSITE" id="PS50188"/>
    </source>
</evidence>
<dbReference type="InterPro" id="IPR003879">
    <property type="entry name" value="Butyrophylin_SPRY"/>
</dbReference>
<keyword evidence="2" id="KW-1133">Transmembrane helix</keyword>
<dbReference type="GeneID" id="116224552"/>
<dbReference type="InterPro" id="IPR006574">
    <property type="entry name" value="PRY"/>
</dbReference>
<dbReference type="CDD" id="cd13733">
    <property type="entry name" value="SPRY_PRY_C-I_1"/>
    <property type="match status" value="1"/>
</dbReference>
<dbReference type="PROSITE" id="PS50188">
    <property type="entry name" value="B302_SPRY"/>
    <property type="match status" value="1"/>
</dbReference>
<dbReference type="Pfam" id="PF13765">
    <property type="entry name" value="PRY"/>
    <property type="match status" value="1"/>
</dbReference>
<organism evidence="4 5">
    <name type="scientific">Clupea harengus</name>
    <name type="common">Atlantic herring</name>
    <dbReference type="NCBI Taxonomy" id="7950"/>
    <lineage>
        <taxon>Eukaryota</taxon>
        <taxon>Metazoa</taxon>
        <taxon>Chordata</taxon>
        <taxon>Craniata</taxon>
        <taxon>Vertebrata</taxon>
        <taxon>Euteleostomi</taxon>
        <taxon>Actinopterygii</taxon>
        <taxon>Neopterygii</taxon>
        <taxon>Teleostei</taxon>
        <taxon>Clupei</taxon>
        <taxon>Clupeiformes</taxon>
        <taxon>Clupeoidei</taxon>
        <taxon>Clupeidae</taxon>
        <taxon>Clupea</taxon>
    </lineage>
</organism>
<keyword evidence="2" id="KW-0812">Transmembrane</keyword>
<evidence type="ECO:0000256" key="1">
    <source>
        <dbReference type="SAM" id="MobiDB-lite"/>
    </source>
</evidence>
<feature type="region of interest" description="Disordered" evidence="1">
    <location>
        <begin position="1"/>
        <end position="29"/>
    </location>
</feature>
<keyword evidence="4" id="KW-1185">Reference proteome</keyword>
<dbReference type="SUPFAM" id="SSF49899">
    <property type="entry name" value="Concanavalin A-like lectins/glucanases"/>
    <property type="match status" value="1"/>
</dbReference>
<dbReference type="RefSeq" id="XP_031440442.1">
    <property type="nucleotide sequence ID" value="XM_031584582.2"/>
</dbReference>
<dbReference type="SMART" id="SM00589">
    <property type="entry name" value="PRY"/>
    <property type="match status" value="1"/>
</dbReference>
<dbReference type="Pfam" id="PF00622">
    <property type="entry name" value="SPRY"/>
    <property type="match status" value="1"/>
</dbReference>
<dbReference type="PRINTS" id="PR01407">
    <property type="entry name" value="BUTYPHLNCDUF"/>
</dbReference>
<protein>
    <submittedName>
        <fullName evidence="5">Nuclear factor 7, ovary-like isoform X3</fullName>
    </submittedName>
</protein>
<dbReference type="InterPro" id="IPR043136">
    <property type="entry name" value="B30.2/SPRY_sf"/>
</dbReference>
<dbReference type="PANTHER" id="PTHR24103">
    <property type="entry name" value="E3 UBIQUITIN-PROTEIN LIGASE TRIM"/>
    <property type="match status" value="1"/>
</dbReference>
<dbReference type="SMART" id="SM00449">
    <property type="entry name" value="SPRY"/>
    <property type="match status" value="1"/>
</dbReference>
<dbReference type="FunFam" id="2.60.120.920:FF:000004">
    <property type="entry name" value="Butyrophilin subfamily 1 member A1"/>
    <property type="match status" value="1"/>
</dbReference>
<sequence>MEMTEGSYRQLDPDGVNRPSMDKHKETDTGPLKRAAVCLGVLCALLLSAIALLSFKMMENKQLQTSYKEKLQMQSGYDNMTIEYKQLQITYNNLKTEKSQLQNSNSNLSREKLQLQSSYDSLNEEKSGLQTRNDRFTSEKPGLQTRNYRCTSEKSSLQSSYNSLLREKSQLQTGYNNLTEENSQLQTSYNNLNKEKPQLQTSYNNLNREKSQLQTSYNNPNTEKFQLQDKFHTMAAEKDKLQKRLCNPRMEITKYAVDVTLDPDTAENNLILSADGKQVRHVDSPQNLPDNPQRFDPVVNVLGKQGFTTGRFYYEVEVSGKTAWDLGVARESSNRKGRISLSPENGYWTIWLKNGDKYEAIENPSVLLSLKEKPERVAVFVDYEAGLVSFYDPDRWNLIHSFRGVSFKEKIYPFFSPSTRDGGKNSSPLIIITPISCPN</sequence>
<dbReference type="Gene3D" id="2.60.120.920">
    <property type="match status" value="1"/>
</dbReference>
<accession>A0A6P8GY70</accession>
<feature type="region of interest" description="Disordered" evidence="1">
    <location>
        <begin position="118"/>
        <end position="151"/>
    </location>
</feature>
<feature type="transmembrane region" description="Helical" evidence="2">
    <location>
        <begin position="34"/>
        <end position="55"/>
    </location>
</feature>
<dbReference type="Gene3D" id="1.20.5.1000">
    <property type="entry name" value="arf6 gtpase in complex with a specific effector, jip4"/>
    <property type="match status" value="1"/>
</dbReference>
<dbReference type="Gene3D" id="1.20.5.400">
    <property type="match status" value="3"/>
</dbReference>
<dbReference type="AlphaFoldDB" id="A0A6P8GY70"/>
<dbReference type="InterPro" id="IPR050143">
    <property type="entry name" value="TRIM/RBCC"/>
</dbReference>
<keyword evidence="2" id="KW-0472">Membrane</keyword>
<evidence type="ECO:0000313" key="5">
    <source>
        <dbReference type="RefSeq" id="XP_031440442.1"/>
    </source>
</evidence>
<dbReference type="InterPro" id="IPR001870">
    <property type="entry name" value="B30.2/SPRY"/>
</dbReference>